<sequence>MRHALPLALAALILGGCSSHKPEDYNGTWINQAAIDDAAKGGSLRQALAANGPVSEVRVDVASQQASYLYNGYENVNGRLRLSDKQWQVDFDGGPSAPLQLKGKELVTVTEGGKEQAFSKALTPAAADTPVGSTFEKALYGAYLGGNWKIIEGTGKGETVQFSDTGSVTGLPGPNRYALCLGGDCATMGGANDSLWLERDQRGAPFIFKHSGDQLEIFQAINRAQPDEMPQLAPGPRQWLLERS</sequence>
<reference evidence="1 2" key="1">
    <citation type="submission" date="2016-08" db="EMBL/GenBank/DDBJ databases">
        <authorList>
            <person name="Seilhamer J.J."/>
        </authorList>
    </citation>
    <scope>NUCLEOTIDE SEQUENCE [LARGE SCALE GENOMIC DNA]</scope>
    <source>
        <strain evidence="1 2">KT-27</strain>
    </source>
</reference>
<name>A0A2S3W815_PSEPU</name>
<gene>
    <name evidence="1" type="ORF">BGP80_03650</name>
</gene>
<reference evidence="1 2" key="2">
    <citation type="submission" date="2018-03" db="EMBL/GenBank/DDBJ databases">
        <title>Draft genome of Pseudomonas putida strain KT-27.</title>
        <authorList>
            <person name="Yoshizawa S."/>
            <person name="Khan N.H."/>
            <person name="Nishimura M."/>
            <person name="Chiura H.X."/>
            <person name="Ogura Y."/>
            <person name="Hayashi T."/>
            <person name="Kogure K."/>
        </authorList>
    </citation>
    <scope>NUCLEOTIDE SEQUENCE [LARGE SCALE GENOMIC DNA]</scope>
    <source>
        <strain evidence="1 2">KT-27</strain>
    </source>
</reference>
<dbReference type="RefSeq" id="WP_103435548.1">
    <property type="nucleotide sequence ID" value="NZ_MIND01000018.1"/>
</dbReference>
<dbReference type="AlphaFoldDB" id="A0A2S3W815"/>
<evidence type="ECO:0000313" key="1">
    <source>
        <dbReference type="EMBL" id="POF87091.1"/>
    </source>
</evidence>
<evidence type="ECO:0008006" key="3">
    <source>
        <dbReference type="Google" id="ProtNLM"/>
    </source>
</evidence>
<proteinExistence type="predicted"/>
<dbReference type="Proteomes" id="UP000237194">
    <property type="component" value="Unassembled WGS sequence"/>
</dbReference>
<organism evidence="1 2">
    <name type="scientific">Pseudomonas putida</name>
    <name type="common">Arthrobacter siderocapsulatus</name>
    <dbReference type="NCBI Taxonomy" id="303"/>
    <lineage>
        <taxon>Bacteria</taxon>
        <taxon>Pseudomonadati</taxon>
        <taxon>Pseudomonadota</taxon>
        <taxon>Gammaproteobacteria</taxon>
        <taxon>Pseudomonadales</taxon>
        <taxon>Pseudomonadaceae</taxon>
        <taxon>Pseudomonas</taxon>
    </lineage>
</organism>
<dbReference type="EMBL" id="MIND01000018">
    <property type="protein sequence ID" value="POF87091.1"/>
    <property type="molecule type" value="Genomic_DNA"/>
</dbReference>
<accession>A0A2S3W815</accession>
<protein>
    <recommendedName>
        <fullName evidence="3">Lipoprotein</fullName>
    </recommendedName>
</protein>
<evidence type="ECO:0000313" key="2">
    <source>
        <dbReference type="Proteomes" id="UP000237194"/>
    </source>
</evidence>
<dbReference type="PROSITE" id="PS51257">
    <property type="entry name" value="PROKAR_LIPOPROTEIN"/>
    <property type="match status" value="1"/>
</dbReference>
<comment type="caution">
    <text evidence="1">The sequence shown here is derived from an EMBL/GenBank/DDBJ whole genome shotgun (WGS) entry which is preliminary data.</text>
</comment>